<gene>
    <name evidence="3" type="ORF">LEM8419_02886</name>
</gene>
<reference evidence="3" key="1">
    <citation type="submission" date="2021-12" db="EMBL/GenBank/DDBJ databases">
        <authorList>
            <person name="Rodrigo-Torres L."/>
            <person name="Arahal R. D."/>
            <person name="Lucena T."/>
        </authorList>
    </citation>
    <scope>NUCLEOTIDE SEQUENCE</scope>
    <source>
        <strain evidence="3">CECT 8419</strain>
    </source>
</reference>
<dbReference type="PANTHER" id="PTHR12526:SF595">
    <property type="entry name" value="BLL5217 PROTEIN"/>
    <property type="match status" value="1"/>
</dbReference>
<dbReference type="CDD" id="cd03802">
    <property type="entry name" value="GT4_AviGT4-like"/>
    <property type="match status" value="1"/>
</dbReference>
<dbReference type="Gene3D" id="3.40.50.2000">
    <property type="entry name" value="Glycogen Phosphorylase B"/>
    <property type="match status" value="2"/>
</dbReference>
<dbReference type="SUPFAM" id="SSF53756">
    <property type="entry name" value="UDP-Glycosyltransferase/glycogen phosphorylase"/>
    <property type="match status" value="1"/>
</dbReference>
<protein>
    <submittedName>
        <fullName evidence="3">Glycogen synthase</fullName>
        <ecNumber evidence="3">2.4.1.11</ecNumber>
    </submittedName>
</protein>
<dbReference type="PANTHER" id="PTHR12526">
    <property type="entry name" value="GLYCOSYLTRANSFERASE"/>
    <property type="match status" value="1"/>
</dbReference>
<keyword evidence="3" id="KW-0328">Glycosyltransferase</keyword>
<dbReference type="EC" id="2.4.1.11" evidence="3"/>
<comment type="caution">
    <text evidence="3">The sequence shown here is derived from an EMBL/GenBank/DDBJ whole genome shotgun (WGS) entry which is preliminary data.</text>
</comment>
<keyword evidence="4" id="KW-1185">Reference proteome</keyword>
<dbReference type="GO" id="GO:0004373">
    <property type="term" value="F:alpha-1,4-glucan glucosyltransferase (UDP-glucose donor) activity"/>
    <property type="evidence" value="ECO:0007669"/>
    <property type="project" value="UniProtKB-EC"/>
</dbReference>
<keyword evidence="3" id="KW-0808">Transferase</keyword>
<proteinExistence type="predicted"/>
<dbReference type="InterPro" id="IPR028098">
    <property type="entry name" value="Glyco_trans_4-like_N"/>
</dbReference>
<evidence type="ECO:0000313" key="3">
    <source>
        <dbReference type="EMBL" id="CAH1001971.1"/>
    </source>
</evidence>
<feature type="domain" description="Glycosyl transferase family 1" evidence="1">
    <location>
        <begin position="156"/>
        <end position="286"/>
    </location>
</feature>
<feature type="domain" description="Glycosyltransferase subfamily 4-like N-terminal" evidence="2">
    <location>
        <begin position="18"/>
        <end position="155"/>
    </location>
</feature>
<evidence type="ECO:0000313" key="4">
    <source>
        <dbReference type="Proteomes" id="UP000837803"/>
    </source>
</evidence>
<dbReference type="Pfam" id="PF00534">
    <property type="entry name" value="Glycos_transf_1"/>
    <property type="match status" value="1"/>
</dbReference>
<sequence>MLAPIAWATPPAAYGPWEQVTSHLTEGLVQRGIDVTLFATATSKTAAKLVATVAAGYAERAGQDPKVLEYLHISQVMGVAHEFDLVHNQFDFMPLGYGNLVDTPMVTTVHGFSSEQIVPVYEKYNDSTDYVSISDADRDDRIDYISTVYNGVDTRQFSFVDHPEDYLVYFGRIHPEKGAAEAIEIAQKSDMPLVMAGLVQDQAYFDERIAPHIDGDRVKYLGNVGPDERNRILGNAVALLHPISFEEPFGLSVAESMMTGTPVIAFNRGSMPELIEHGKTGYLTEDVDGAVDLVSACGDLNRWHVAEVARDCFSVERMVDGYISVYRTILDRKP</sequence>
<name>A0ABM9B414_9BACT</name>
<evidence type="ECO:0000259" key="2">
    <source>
        <dbReference type="Pfam" id="PF13439"/>
    </source>
</evidence>
<dbReference type="EMBL" id="CAKLPZ010000004">
    <property type="protein sequence ID" value="CAH1001971.1"/>
    <property type="molecule type" value="Genomic_DNA"/>
</dbReference>
<dbReference type="Pfam" id="PF13439">
    <property type="entry name" value="Glyco_transf_4"/>
    <property type="match status" value="1"/>
</dbReference>
<organism evidence="3 4">
    <name type="scientific">Neolewinella maritima</name>
    <dbReference type="NCBI Taxonomy" id="1383882"/>
    <lineage>
        <taxon>Bacteria</taxon>
        <taxon>Pseudomonadati</taxon>
        <taxon>Bacteroidota</taxon>
        <taxon>Saprospiria</taxon>
        <taxon>Saprospirales</taxon>
        <taxon>Lewinellaceae</taxon>
        <taxon>Neolewinella</taxon>
    </lineage>
</organism>
<accession>A0ABM9B414</accession>
<dbReference type="InterPro" id="IPR001296">
    <property type="entry name" value="Glyco_trans_1"/>
</dbReference>
<evidence type="ECO:0000259" key="1">
    <source>
        <dbReference type="Pfam" id="PF00534"/>
    </source>
</evidence>
<dbReference type="Proteomes" id="UP000837803">
    <property type="component" value="Unassembled WGS sequence"/>
</dbReference>